<proteinExistence type="predicted"/>
<keyword evidence="2" id="KW-1185">Reference proteome</keyword>
<reference evidence="2" key="1">
    <citation type="submission" date="2016-10" db="EMBL/GenBank/DDBJ databases">
        <authorList>
            <person name="Varghese N."/>
            <person name="Submissions S."/>
        </authorList>
    </citation>
    <scope>NUCLEOTIDE SEQUENCE [LARGE SCALE GENOMIC DNA]</scope>
    <source>
        <strain evidence="2">Gh-48</strain>
    </source>
</reference>
<organism evidence="1 2">
    <name type="scientific">Mucilaginibacter gossypiicola</name>
    <dbReference type="NCBI Taxonomy" id="551995"/>
    <lineage>
        <taxon>Bacteria</taxon>
        <taxon>Pseudomonadati</taxon>
        <taxon>Bacteroidota</taxon>
        <taxon>Sphingobacteriia</taxon>
        <taxon>Sphingobacteriales</taxon>
        <taxon>Sphingobacteriaceae</taxon>
        <taxon>Mucilaginibacter</taxon>
    </lineage>
</organism>
<dbReference type="AlphaFoldDB" id="A0A1H8QWP0"/>
<name>A0A1H8QWP0_9SPHI</name>
<evidence type="ECO:0000313" key="1">
    <source>
        <dbReference type="EMBL" id="SEO58622.1"/>
    </source>
</evidence>
<accession>A0A1H8QWP0</accession>
<sequence>MYHSFHFFSTKVNLTLKNKPKNYEYTDRSLTVT</sequence>
<dbReference type="Proteomes" id="UP000198942">
    <property type="component" value="Unassembled WGS sequence"/>
</dbReference>
<protein>
    <submittedName>
        <fullName evidence="1">Uncharacterized protein</fullName>
    </submittedName>
</protein>
<evidence type="ECO:0000313" key="2">
    <source>
        <dbReference type="Proteomes" id="UP000198942"/>
    </source>
</evidence>
<dbReference type="EMBL" id="FOCL01000009">
    <property type="protein sequence ID" value="SEO58622.1"/>
    <property type="molecule type" value="Genomic_DNA"/>
</dbReference>
<gene>
    <name evidence="1" type="ORF">SAMN05192574_109185</name>
</gene>